<dbReference type="SUPFAM" id="SSF52218">
    <property type="entry name" value="Flavoproteins"/>
    <property type="match status" value="1"/>
</dbReference>
<dbReference type="EC" id="1.7.-.-" evidence="4"/>
<dbReference type="Pfam" id="PF03358">
    <property type="entry name" value="FMN_red"/>
    <property type="match status" value="1"/>
</dbReference>
<dbReference type="PANTHER" id="PTHR43278:SF2">
    <property type="entry name" value="IRON-SULFUR FLAVOPROTEIN"/>
    <property type="match status" value="1"/>
</dbReference>
<dbReference type="AlphaFoldDB" id="A5ZSF4"/>
<dbReference type="eggNOG" id="COG0655">
    <property type="taxonomic scope" value="Bacteria"/>
</dbReference>
<dbReference type="PANTHER" id="PTHR43278">
    <property type="entry name" value="NAD(P)H-DEPENDENT FMN-CONTAINING OXIDOREDUCTASE YWQN-RELATED"/>
    <property type="match status" value="1"/>
</dbReference>
<protein>
    <submittedName>
        <fullName evidence="4">Flavin reductase</fullName>
        <ecNumber evidence="4">1.7.-.-</ecNumber>
    </submittedName>
</protein>
<gene>
    <name evidence="4" type="ORF">RUMOBE_01932</name>
</gene>
<dbReference type="InterPro" id="IPR005025">
    <property type="entry name" value="FMN_Rdtase-like_dom"/>
</dbReference>
<proteinExistence type="predicted"/>
<dbReference type="Proteomes" id="UP000006002">
    <property type="component" value="Unassembled WGS sequence"/>
</dbReference>
<evidence type="ECO:0000259" key="3">
    <source>
        <dbReference type="Pfam" id="PF03358"/>
    </source>
</evidence>
<reference evidence="4 5" key="2">
    <citation type="submission" date="2007-04" db="EMBL/GenBank/DDBJ databases">
        <title>Draft genome sequence of Ruminococcus obeum (ATCC 29174).</title>
        <authorList>
            <person name="Sudarsanam P."/>
            <person name="Ley R."/>
            <person name="Guruge J."/>
            <person name="Turnbaugh P.J."/>
            <person name="Mahowald M."/>
            <person name="Liep D."/>
            <person name="Gordon J."/>
        </authorList>
    </citation>
    <scope>NUCLEOTIDE SEQUENCE [LARGE SCALE GENOMIC DNA]</scope>
    <source>
        <strain evidence="4 5">ATCC 29174</strain>
    </source>
</reference>
<dbReference type="EMBL" id="AAVO02000007">
    <property type="protein sequence ID" value="EDM87366.1"/>
    <property type="molecule type" value="Genomic_DNA"/>
</dbReference>
<dbReference type="Gene3D" id="3.40.50.360">
    <property type="match status" value="1"/>
</dbReference>
<comment type="caution">
    <text evidence="4">The sequence shown here is derived from an EMBL/GenBank/DDBJ whole genome shotgun (WGS) entry which is preliminary data.</text>
</comment>
<evidence type="ECO:0000256" key="2">
    <source>
        <dbReference type="ARBA" id="ARBA00022643"/>
    </source>
</evidence>
<keyword evidence="2" id="KW-0288">FMN</keyword>
<dbReference type="GO" id="GO:0016491">
    <property type="term" value="F:oxidoreductase activity"/>
    <property type="evidence" value="ECO:0007669"/>
    <property type="project" value="UniProtKB-KW"/>
</dbReference>
<name>A5ZSF4_9FIRM</name>
<evidence type="ECO:0000313" key="4">
    <source>
        <dbReference type="EMBL" id="EDM87366.1"/>
    </source>
</evidence>
<dbReference type="HOGENOM" id="CLU_050993_6_1_9"/>
<accession>A5ZSF4</accession>
<evidence type="ECO:0000256" key="1">
    <source>
        <dbReference type="ARBA" id="ARBA00022630"/>
    </source>
</evidence>
<organism evidence="4 5">
    <name type="scientific">Blautia obeum ATCC 29174</name>
    <dbReference type="NCBI Taxonomy" id="411459"/>
    <lineage>
        <taxon>Bacteria</taxon>
        <taxon>Bacillati</taxon>
        <taxon>Bacillota</taxon>
        <taxon>Clostridia</taxon>
        <taxon>Lachnospirales</taxon>
        <taxon>Lachnospiraceae</taxon>
        <taxon>Blautia</taxon>
    </lineage>
</organism>
<evidence type="ECO:0000313" key="5">
    <source>
        <dbReference type="Proteomes" id="UP000006002"/>
    </source>
</evidence>
<keyword evidence="1" id="KW-0285">Flavoprotein</keyword>
<feature type="domain" description="NADPH-dependent FMN reductase-like" evidence="3">
    <location>
        <begin position="21"/>
        <end position="139"/>
    </location>
</feature>
<dbReference type="InterPro" id="IPR051796">
    <property type="entry name" value="ISF_SsuE-like"/>
</dbReference>
<keyword evidence="4" id="KW-0560">Oxidoreductase</keyword>
<dbReference type="SMR" id="A5ZSF4"/>
<dbReference type="InterPro" id="IPR029039">
    <property type="entry name" value="Flavoprotein-like_sf"/>
</dbReference>
<sequence length="195" mass="21935">MRGNLKLFELKSGRGEKLMKNILIISSSPRKKGNSQILCEQFKKGAEAKGHQVKIVRIMEQNIGFCRACDGCMRNGGTCVLKDDMAEILKMFQKADVLVLATPVYFYGISAQMKTFIDRTYPIWQHLGKKEVYYIISAGLGEDIIERSLGDLNGFVEHLEEYKISGKIYAANVMDAGLVKNQSVFQKAYDMGYAI</sequence>
<reference evidence="4 5" key="1">
    <citation type="submission" date="2007-03" db="EMBL/GenBank/DDBJ databases">
        <authorList>
            <person name="Fulton L."/>
            <person name="Clifton S."/>
            <person name="Fulton B."/>
            <person name="Xu J."/>
            <person name="Minx P."/>
            <person name="Pepin K.H."/>
            <person name="Johnson M."/>
            <person name="Thiruvilangam P."/>
            <person name="Bhonagiri V."/>
            <person name="Nash W.E."/>
            <person name="Mardis E.R."/>
            <person name="Wilson R.K."/>
        </authorList>
    </citation>
    <scope>NUCLEOTIDE SEQUENCE [LARGE SCALE GENOMIC DNA]</scope>
    <source>
        <strain evidence="4 5">ATCC 29174</strain>
    </source>
</reference>